<proteinExistence type="predicted"/>
<dbReference type="SUPFAM" id="SSF48403">
    <property type="entry name" value="Ankyrin repeat"/>
    <property type="match status" value="1"/>
</dbReference>
<dbReference type="RefSeq" id="YP_010788618.1">
    <property type="nucleotide sequence ID" value="NC_075367.1"/>
</dbReference>
<protein>
    <submittedName>
        <fullName evidence="1">Putative ankyrin repeat protein</fullName>
    </submittedName>
</protein>
<organism evidence="1">
    <name type="scientific">Megavirus baoshan</name>
    <dbReference type="NCBI Taxonomy" id="2496520"/>
    <lineage>
        <taxon>Viruses</taxon>
        <taxon>Varidnaviria</taxon>
        <taxon>Bamfordvirae</taxon>
        <taxon>Nucleocytoviricota</taxon>
        <taxon>Megaviricetes</taxon>
        <taxon>Imitervirales</taxon>
        <taxon>Mimiviridae</taxon>
        <taxon>Megamimivirinae</taxon>
        <taxon>Megavirus</taxon>
        <taxon>Megavirus baoshanense</taxon>
    </lineage>
</organism>
<reference evidence="1" key="1">
    <citation type="submission" date="2018-03" db="EMBL/GenBank/DDBJ databases">
        <title>Draft genome sequences of Megaviruse, new member of the family Mimiviridae isolated from water in Shanghai, China.</title>
        <authorList>
            <person name="Xia Y."/>
        </authorList>
    </citation>
    <scope>NUCLEOTIDE SEQUENCE</scope>
    <source>
        <strain evidence="1">SH</strain>
    </source>
</reference>
<dbReference type="Gene3D" id="1.25.40.20">
    <property type="entry name" value="Ankyrin repeat-containing domain"/>
    <property type="match status" value="1"/>
</dbReference>
<evidence type="ECO:0000313" key="1">
    <source>
        <dbReference type="EMBL" id="AZL89129.1"/>
    </source>
</evidence>
<dbReference type="GeneID" id="80525913"/>
<dbReference type="EMBL" id="MH046811">
    <property type="protein sequence ID" value="AZL89129.1"/>
    <property type="molecule type" value="Genomic_DNA"/>
</dbReference>
<sequence length="212" mass="25062">MHEIMYNIITPESDIVINETYNDTSFLYNKLYMYDGLCFKGGICFTTNKCILNYINSGTHLVEVHLPVNDPDFIFRSDYTIHNGLKNVTYRANKVIFKNPKPLDKIETFEFMLKNGADFQNNYQNLLEWCINRGNMTILHWLLKLNIQLSDTNYHDILILCSARKNFDAYKILIDENKNIKNNKYITNLANDWRIEREQGFSEYITEVLNRS</sequence>
<name>A0A3Q8U7I8_9VIRU</name>
<accession>A0A3Q8U7I8</accession>
<dbReference type="KEGG" id="vg:80525913"/>
<dbReference type="InterPro" id="IPR036770">
    <property type="entry name" value="Ankyrin_rpt-contain_sf"/>
</dbReference>